<dbReference type="SUPFAM" id="SSF55073">
    <property type="entry name" value="Nucleotide cyclase"/>
    <property type="match status" value="1"/>
</dbReference>
<dbReference type="PANTHER" id="PTHR46663">
    <property type="entry name" value="DIGUANYLATE CYCLASE DGCT-RELATED"/>
    <property type="match status" value="1"/>
</dbReference>
<accession>A0ABX3ZJ04</accession>
<dbReference type="SUPFAM" id="SSF55781">
    <property type="entry name" value="GAF domain-like"/>
    <property type="match status" value="1"/>
</dbReference>
<proteinExistence type="predicted"/>
<dbReference type="SMART" id="SM00065">
    <property type="entry name" value="GAF"/>
    <property type="match status" value="1"/>
</dbReference>
<dbReference type="Gene3D" id="3.30.70.270">
    <property type="match status" value="1"/>
</dbReference>
<evidence type="ECO:0000259" key="1">
    <source>
        <dbReference type="PROSITE" id="PS50887"/>
    </source>
</evidence>
<dbReference type="Proteomes" id="UP000196594">
    <property type="component" value="Unassembled WGS sequence"/>
</dbReference>
<dbReference type="Pfam" id="PF01590">
    <property type="entry name" value="GAF"/>
    <property type="match status" value="1"/>
</dbReference>
<comment type="caution">
    <text evidence="2">The sequence shown here is derived from an EMBL/GenBank/DDBJ whole genome shotgun (WGS) entry which is preliminary data.</text>
</comment>
<name>A0ABX3ZJ04_9BACL</name>
<evidence type="ECO:0000313" key="2">
    <source>
        <dbReference type="EMBL" id="OUZ39727.1"/>
    </source>
</evidence>
<gene>
    <name evidence="2" type="ORF">CBM15_04245</name>
</gene>
<organism evidence="2 3">
    <name type="scientific">Solibacillus kalamii</name>
    <dbReference type="NCBI Taxonomy" id="1748298"/>
    <lineage>
        <taxon>Bacteria</taxon>
        <taxon>Bacillati</taxon>
        <taxon>Bacillota</taxon>
        <taxon>Bacilli</taxon>
        <taxon>Bacillales</taxon>
        <taxon>Caryophanaceae</taxon>
        <taxon>Solibacillus</taxon>
    </lineage>
</organism>
<dbReference type="SMART" id="SM00267">
    <property type="entry name" value="GGDEF"/>
    <property type="match status" value="1"/>
</dbReference>
<dbReference type="CDD" id="cd01949">
    <property type="entry name" value="GGDEF"/>
    <property type="match status" value="1"/>
</dbReference>
<reference evidence="2 3" key="1">
    <citation type="journal article" date="2017" name="Int. J. Syst. Evol. Microbiol.">
        <title>Solibacillus kalamii sp. nov., isolated from a high-efficiency particulate arrestance filter system used in the International Space Station.</title>
        <authorList>
            <person name="Checinska Sielaff A."/>
            <person name="Kumar R.M."/>
            <person name="Pal D."/>
            <person name="Mayilraj S."/>
            <person name="Venkateswaran K."/>
        </authorList>
    </citation>
    <scope>NUCLEOTIDE SEQUENCE [LARGE SCALE GENOMIC DNA]</scope>
    <source>
        <strain evidence="2 3">ISSFR-015</strain>
    </source>
</reference>
<dbReference type="EMBL" id="NHNT01000002">
    <property type="protein sequence ID" value="OUZ39727.1"/>
    <property type="molecule type" value="Genomic_DNA"/>
</dbReference>
<dbReference type="InterPro" id="IPR003018">
    <property type="entry name" value="GAF"/>
</dbReference>
<dbReference type="RefSeq" id="WP_087615848.1">
    <property type="nucleotide sequence ID" value="NZ_JAFBEY010000001.1"/>
</dbReference>
<protein>
    <submittedName>
        <fullName evidence="2">GGDEF domain-containing protein</fullName>
    </submittedName>
</protein>
<dbReference type="PANTHER" id="PTHR46663:SF2">
    <property type="entry name" value="GGDEF DOMAIN-CONTAINING PROTEIN"/>
    <property type="match status" value="1"/>
</dbReference>
<dbReference type="PROSITE" id="PS50887">
    <property type="entry name" value="GGDEF"/>
    <property type="match status" value="1"/>
</dbReference>
<evidence type="ECO:0000313" key="3">
    <source>
        <dbReference type="Proteomes" id="UP000196594"/>
    </source>
</evidence>
<dbReference type="Pfam" id="PF00990">
    <property type="entry name" value="GGDEF"/>
    <property type="match status" value="1"/>
</dbReference>
<dbReference type="InterPro" id="IPR043128">
    <property type="entry name" value="Rev_trsase/Diguanyl_cyclase"/>
</dbReference>
<feature type="domain" description="GGDEF" evidence="1">
    <location>
        <begin position="183"/>
        <end position="315"/>
    </location>
</feature>
<dbReference type="InterPro" id="IPR052163">
    <property type="entry name" value="DGC-Regulatory_Protein"/>
</dbReference>
<dbReference type="InterPro" id="IPR029016">
    <property type="entry name" value="GAF-like_dom_sf"/>
</dbReference>
<dbReference type="InterPro" id="IPR029787">
    <property type="entry name" value="Nucleotide_cyclase"/>
</dbReference>
<keyword evidence="3" id="KW-1185">Reference proteome</keyword>
<dbReference type="Gene3D" id="3.30.450.40">
    <property type="match status" value="1"/>
</dbReference>
<dbReference type="NCBIfam" id="TIGR00254">
    <property type="entry name" value="GGDEF"/>
    <property type="match status" value="1"/>
</dbReference>
<sequence length="315" mass="35989">MVIPMQELQMYQNFNELAGDVLELAKEIMPDKLIYLSSFTENEQVILRLSNADSHILLSEGMAIKLNQTACNQIDFENNQPLIYEDISKETDFEELKKISEKININSYLGIPISLTNGEKFGTLCVVHHDAAHFDTKSISLLQKVAKMFSYYLMLEKLAYKDSLTGLYNREFLFAFFKEYSELGGTLFFLDLDGFKKINDLYGHDAGDQILKSVSSKIKKFIKHHENVFAVRLGGDEFIINLPHISSKEETAKQAEILLEYLNTWDNEYQLSASLGIVHYTAEDTSALETILKHADKALYQAKLAGKNNYKFFEA</sequence>
<dbReference type="InterPro" id="IPR000160">
    <property type="entry name" value="GGDEF_dom"/>
</dbReference>